<dbReference type="Proteomes" id="UP000257109">
    <property type="component" value="Unassembled WGS sequence"/>
</dbReference>
<name>A0A371FEL9_MUCPR</name>
<reference evidence="1" key="1">
    <citation type="submission" date="2018-05" db="EMBL/GenBank/DDBJ databases">
        <title>Draft genome of Mucuna pruriens seed.</title>
        <authorList>
            <person name="Nnadi N.E."/>
            <person name="Vos R."/>
            <person name="Hasami M.H."/>
            <person name="Devisetty U.K."/>
            <person name="Aguiy J.C."/>
        </authorList>
    </citation>
    <scope>NUCLEOTIDE SEQUENCE [LARGE SCALE GENOMIC DNA]</scope>
    <source>
        <strain evidence="1">JCA_2017</strain>
    </source>
</reference>
<accession>A0A371FEL9</accession>
<evidence type="ECO:0000313" key="1">
    <source>
        <dbReference type="EMBL" id="RDX76744.1"/>
    </source>
</evidence>
<comment type="caution">
    <text evidence="1">The sequence shown here is derived from an EMBL/GenBank/DDBJ whole genome shotgun (WGS) entry which is preliminary data.</text>
</comment>
<proteinExistence type="predicted"/>
<dbReference type="EMBL" id="QJKJ01009398">
    <property type="protein sequence ID" value="RDX76744.1"/>
    <property type="molecule type" value="Genomic_DNA"/>
</dbReference>
<protein>
    <submittedName>
        <fullName evidence="1">Uncharacterized protein</fullName>
    </submittedName>
</protein>
<sequence>MATTSLAEMAIISAQETVRGQANSSFALASSITERSYPYETVMEEHSQDTSWDFRIMLSSIENVDERSARFCTNNFAGRFFLSNARVIRKEIERNIVWTKKKDE</sequence>
<keyword evidence="2" id="KW-1185">Reference proteome</keyword>
<gene>
    <name evidence="1" type="ORF">CR513_43226</name>
</gene>
<evidence type="ECO:0000313" key="2">
    <source>
        <dbReference type="Proteomes" id="UP000257109"/>
    </source>
</evidence>
<organism evidence="1 2">
    <name type="scientific">Mucuna pruriens</name>
    <name type="common">Velvet bean</name>
    <name type="synonym">Dolichos pruriens</name>
    <dbReference type="NCBI Taxonomy" id="157652"/>
    <lineage>
        <taxon>Eukaryota</taxon>
        <taxon>Viridiplantae</taxon>
        <taxon>Streptophyta</taxon>
        <taxon>Embryophyta</taxon>
        <taxon>Tracheophyta</taxon>
        <taxon>Spermatophyta</taxon>
        <taxon>Magnoliopsida</taxon>
        <taxon>eudicotyledons</taxon>
        <taxon>Gunneridae</taxon>
        <taxon>Pentapetalae</taxon>
        <taxon>rosids</taxon>
        <taxon>fabids</taxon>
        <taxon>Fabales</taxon>
        <taxon>Fabaceae</taxon>
        <taxon>Papilionoideae</taxon>
        <taxon>50 kb inversion clade</taxon>
        <taxon>NPAAA clade</taxon>
        <taxon>indigoferoid/millettioid clade</taxon>
        <taxon>Phaseoleae</taxon>
        <taxon>Mucuna</taxon>
    </lineage>
</organism>
<feature type="non-terminal residue" evidence="1">
    <location>
        <position position="1"/>
    </location>
</feature>
<dbReference type="AlphaFoldDB" id="A0A371FEL9"/>